<dbReference type="CDD" id="cd09917">
    <property type="entry name" value="F-box_SF"/>
    <property type="match status" value="1"/>
</dbReference>
<dbReference type="InterPro" id="IPR032675">
    <property type="entry name" value="LRR_dom_sf"/>
</dbReference>
<dbReference type="EMBL" id="KZ857421">
    <property type="protein sequence ID" value="RDX47093.1"/>
    <property type="molecule type" value="Genomic_DNA"/>
</dbReference>
<evidence type="ECO:0000313" key="2">
    <source>
        <dbReference type="Proteomes" id="UP000256964"/>
    </source>
</evidence>
<dbReference type="AlphaFoldDB" id="A0A371D3H7"/>
<accession>A0A371D3H7</accession>
<evidence type="ECO:0008006" key="3">
    <source>
        <dbReference type="Google" id="ProtNLM"/>
    </source>
</evidence>
<proteinExistence type="predicted"/>
<keyword evidence="2" id="KW-1185">Reference proteome</keyword>
<reference evidence="1 2" key="1">
    <citation type="journal article" date="2018" name="Biotechnol. Biofuels">
        <title>Integrative visual omics of the white-rot fungus Polyporus brumalis exposes the biotechnological potential of its oxidative enzymes for delignifying raw plant biomass.</title>
        <authorList>
            <person name="Miyauchi S."/>
            <person name="Rancon A."/>
            <person name="Drula E."/>
            <person name="Hage H."/>
            <person name="Chaduli D."/>
            <person name="Favel A."/>
            <person name="Grisel S."/>
            <person name="Henrissat B."/>
            <person name="Herpoel-Gimbert I."/>
            <person name="Ruiz-Duenas F.J."/>
            <person name="Chevret D."/>
            <person name="Hainaut M."/>
            <person name="Lin J."/>
            <person name="Wang M."/>
            <person name="Pangilinan J."/>
            <person name="Lipzen A."/>
            <person name="Lesage-Meessen L."/>
            <person name="Navarro D."/>
            <person name="Riley R."/>
            <person name="Grigoriev I.V."/>
            <person name="Zhou S."/>
            <person name="Raouche S."/>
            <person name="Rosso M.N."/>
        </authorList>
    </citation>
    <scope>NUCLEOTIDE SEQUENCE [LARGE SCALE GENOMIC DNA]</scope>
    <source>
        <strain evidence="1 2">BRFM 1820</strain>
    </source>
</reference>
<dbReference type="InterPro" id="IPR036047">
    <property type="entry name" value="F-box-like_dom_sf"/>
</dbReference>
<name>A0A371D3H7_9APHY</name>
<dbReference type="STRING" id="139420.A0A371D3H7"/>
<protein>
    <recommendedName>
        <fullName evidence="3">F-box domain-containing protein</fullName>
    </recommendedName>
</protein>
<sequence length="568" mass="63347">MTASILDLSPDLLTLIFAHCLPGSLINLAATCRRLSEHALSQIWSTIPSFGTLAYTLPRESWVQEVVKELDGITHDTLSFARPIDSSALARFRKYAPYVKIVDDRGPHQARFTISPSAWDNLEDVLPPNCLPNLQSIHKFEILPVMVEPMHIFLCNSLRNLDYEIVPPRLIRWKDPVPDPAKCWITKFFAEFPSFAPMRLVSFEFLGSKPGLLPPATLVHLATIPTLHTLSITLLSDDYPDGVFLFDVSPFASLRTVKIQTNSTPLCAAFLREVRSSFIETLEVDSSEAVTPDDFRALATVIADCPSSHVLKRLTVGFGPHPSERQDQDQVPIPPGVFAILHRLRDLEEVILKRGCYAALDDAALAATVTAWIRIRVAKLCSSGTLRFGVSDAPRVTLSGLAAIKERCQAIETIEIPLANINHAEVDHLLTLKPPRIYEPVIDYMCEGLGLFRTACPLKSLGVGPSVLLKEDITGVAAVLSQWFPWLHKIHYLTELSGPELDILETSDGVPIDPQVEEQQWIWSQVAWSTDVYASIREEEQKWRYWGNLDEAVASWVLIEHSDAAEQA</sequence>
<gene>
    <name evidence="1" type="ORF">OH76DRAFT_794272</name>
</gene>
<dbReference type="Proteomes" id="UP000256964">
    <property type="component" value="Unassembled WGS sequence"/>
</dbReference>
<organism evidence="1 2">
    <name type="scientific">Lentinus brumalis</name>
    <dbReference type="NCBI Taxonomy" id="2498619"/>
    <lineage>
        <taxon>Eukaryota</taxon>
        <taxon>Fungi</taxon>
        <taxon>Dikarya</taxon>
        <taxon>Basidiomycota</taxon>
        <taxon>Agaricomycotina</taxon>
        <taxon>Agaricomycetes</taxon>
        <taxon>Polyporales</taxon>
        <taxon>Polyporaceae</taxon>
        <taxon>Lentinus</taxon>
    </lineage>
</organism>
<evidence type="ECO:0000313" key="1">
    <source>
        <dbReference type="EMBL" id="RDX47093.1"/>
    </source>
</evidence>
<dbReference type="SUPFAM" id="SSF81383">
    <property type="entry name" value="F-box domain"/>
    <property type="match status" value="1"/>
</dbReference>
<dbReference type="OrthoDB" id="2749124at2759"/>
<dbReference type="Gene3D" id="3.80.10.10">
    <property type="entry name" value="Ribonuclease Inhibitor"/>
    <property type="match status" value="1"/>
</dbReference>